<sequence>MLWSGVVEAPDHTTAWSGVPEPPDHAMLWSGVVEAPDHTTVWSAVLELAEHGTLWSRVVDVAGHTMGWSGVPEPPDHAMLWSCVVEAPDHTTVWSGVPELAEHGTLWSRVVDAAGHTMAWSGVPEPPDHAMAWSAVPAATNHVMAWPAVRLAAASAPMFITVVVTPLMLGPSVGSLLLLPLPMVRRRQGARPPDGPASSRRQTIRWSGFVEAPDHQMVRRRRGAGPSKLSAQQLLTLMCPCLGCCPIVRQSFCGPSHARFLSCCSICPDVHQFYCAIQWSGLSHAEPSDARIYSARLRTGHRFPVKENRSSVLLRGLYAEGCRKGGHVPREVLGNRLAPRYESPLLWPSFFLRDESGGYYPCGGIKTYSFDKNMSDEEYMRFHLTTCFDIDGHEVPDNYKLVSLHVEKFQDMVGRHKLQAMGQAVLRTTVSVSSPKAVGKSCGEPKTSARMSKSGAASTQAKSVSKSASLLQPKDVSATQAPSHAEYAARVSLTPPGGATDHVDDDENTEEDSRFFNSDGGRWPDGNAAKGTEGDEDE</sequence>
<comment type="caution">
    <text evidence="2">The sequence shown here is derived from an EMBL/GenBank/DDBJ whole genome shotgun (WGS) entry which is preliminary data.</text>
</comment>
<evidence type="ECO:0000313" key="2">
    <source>
        <dbReference type="EMBL" id="GBG85068.1"/>
    </source>
</evidence>
<evidence type="ECO:0000256" key="1">
    <source>
        <dbReference type="SAM" id="MobiDB-lite"/>
    </source>
</evidence>
<name>A0A388LRU9_CHABU</name>
<feature type="region of interest" description="Disordered" evidence="1">
    <location>
        <begin position="435"/>
        <end position="538"/>
    </location>
</feature>
<evidence type="ECO:0000313" key="3">
    <source>
        <dbReference type="Proteomes" id="UP000265515"/>
    </source>
</evidence>
<protein>
    <submittedName>
        <fullName evidence="2">Uncharacterized protein</fullName>
    </submittedName>
</protein>
<accession>A0A388LRU9</accession>
<keyword evidence="3" id="KW-1185">Reference proteome</keyword>
<feature type="compositionally biased region" description="Polar residues" evidence="1">
    <location>
        <begin position="449"/>
        <end position="470"/>
    </location>
</feature>
<dbReference type="AlphaFoldDB" id="A0A388LRU9"/>
<organism evidence="2 3">
    <name type="scientific">Chara braunii</name>
    <name type="common">Braun's stonewort</name>
    <dbReference type="NCBI Taxonomy" id="69332"/>
    <lineage>
        <taxon>Eukaryota</taxon>
        <taxon>Viridiplantae</taxon>
        <taxon>Streptophyta</taxon>
        <taxon>Charophyceae</taxon>
        <taxon>Charales</taxon>
        <taxon>Characeae</taxon>
        <taxon>Chara</taxon>
    </lineage>
</organism>
<dbReference type="Gramene" id="GBG85068">
    <property type="protein sequence ID" value="GBG85068"/>
    <property type="gene ID" value="CBR_g39531"/>
</dbReference>
<reference evidence="2 3" key="1">
    <citation type="journal article" date="2018" name="Cell">
        <title>The Chara Genome: Secondary Complexity and Implications for Plant Terrestrialization.</title>
        <authorList>
            <person name="Nishiyama T."/>
            <person name="Sakayama H."/>
            <person name="Vries J.D."/>
            <person name="Buschmann H."/>
            <person name="Saint-Marcoux D."/>
            <person name="Ullrich K.K."/>
            <person name="Haas F.B."/>
            <person name="Vanderstraeten L."/>
            <person name="Becker D."/>
            <person name="Lang D."/>
            <person name="Vosolsobe S."/>
            <person name="Rombauts S."/>
            <person name="Wilhelmsson P.K.I."/>
            <person name="Janitza P."/>
            <person name="Kern R."/>
            <person name="Heyl A."/>
            <person name="Rumpler F."/>
            <person name="Villalobos L.I.A.C."/>
            <person name="Clay J.M."/>
            <person name="Skokan R."/>
            <person name="Toyoda A."/>
            <person name="Suzuki Y."/>
            <person name="Kagoshima H."/>
            <person name="Schijlen E."/>
            <person name="Tajeshwar N."/>
            <person name="Catarino B."/>
            <person name="Hetherington A.J."/>
            <person name="Saltykova A."/>
            <person name="Bonnot C."/>
            <person name="Breuninger H."/>
            <person name="Symeonidi A."/>
            <person name="Radhakrishnan G.V."/>
            <person name="Van Nieuwerburgh F."/>
            <person name="Deforce D."/>
            <person name="Chang C."/>
            <person name="Karol K.G."/>
            <person name="Hedrich R."/>
            <person name="Ulvskov P."/>
            <person name="Glockner G."/>
            <person name="Delwiche C.F."/>
            <person name="Petrasek J."/>
            <person name="Van de Peer Y."/>
            <person name="Friml J."/>
            <person name="Beilby M."/>
            <person name="Dolan L."/>
            <person name="Kohara Y."/>
            <person name="Sugano S."/>
            <person name="Fujiyama A."/>
            <person name="Delaux P.-M."/>
            <person name="Quint M."/>
            <person name="TheiBen G."/>
            <person name="Hagemann M."/>
            <person name="Harholt J."/>
            <person name="Dunand C."/>
            <person name="Zachgo S."/>
            <person name="Langdale J."/>
            <person name="Maumus F."/>
            <person name="Straeten D.V.D."/>
            <person name="Gould S.B."/>
            <person name="Rensing S.A."/>
        </authorList>
    </citation>
    <scope>NUCLEOTIDE SEQUENCE [LARGE SCALE GENOMIC DNA]</scope>
    <source>
        <strain evidence="2 3">S276</strain>
    </source>
</reference>
<gene>
    <name evidence="2" type="ORF">CBR_g39531</name>
</gene>
<dbReference type="EMBL" id="BFEA01000503">
    <property type="protein sequence ID" value="GBG85068.1"/>
    <property type="molecule type" value="Genomic_DNA"/>
</dbReference>
<proteinExistence type="predicted"/>
<dbReference type="Proteomes" id="UP000265515">
    <property type="component" value="Unassembled WGS sequence"/>
</dbReference>